<evidence type="ECO:0000313" key="1">
    <source>
        <dbReference type="EMBL" id="MDS0282435.1"/>
    </source>
</evidence>
<name>A0ABU2FNV4_9EURY</name>
<gene>
    <name evidence="1" type="ORF">NDI86_09900</name>
</gene>
<proteinExistence type="predicted"/>
<dbReference type="EMBL" id="JAMQOS010000003">
    <property type="protein sequence ID" value="MDS0282435.1"/>
    <property type="molecule type" value="Genomic_DNA"/>
</dbReference>
<dbReference type="Proteomes" id="UP001268864">
    <property type="component" value="Unassembled WGS sequence"/>
</dbReference>
<dbReference type="RefSeq" id="WP_310900269.1">
    <property type="nucleotide sequence ID" value="NZ_JAMQOS010000003.1"/>
</dbReference>
<organism evidence="1 2">
    <name type="scientific">Haloarcula onubensis</name>
    <dbReference type="NCBI Taxonomy" id="2950539"/>
    <lineage>
        <taxon>Archaea</taxon>
        <taxon>Methanobacteriati</taxon>
        <taxon>Methanobacteriota</taxon>
        <taxon>Stenosarchaea group</taxon>
        <taxon>Halobacteria</taxon>
        <taxon>Halobacteriales</taxon>
        <taxon>Haloarculaceae</taxon>
        <taxon>Haloarcula</taxon>
    </lineage>
</organism>
<accession>A0ABU2FNV4</accession>
<reference evidence="1 2" key="1">
    <citation type="submission" date="2022-06" db="EMBL/GenBank/DDBJ databases">
        <title>Halomicroarcula sp. a new haloarchaeum isolate from saline soil.</title>
        <authorList>
            <person name="Strakova D."/>
            <person name="Galisteo C."/>
            <person name="Sanchez-Porro C."/>
            <person name="Ventosa A."/>
        </authorList>
    </citation>
    <scope>NUCLEOTIDE SEQUENCE [LARGE SCALE GENOMIC DNA]</scope>
    <source>
        <strain evidence="1 2">S3CR25-11</strain>
    </source>
</reference>
<evidence type="ECO:0000313" key="2">
    <source>
        <dbReference type="Proteomes" id="UP001268864"/>
    </source>
</evidence>
<comment type="caution">
    <text evidence="1">The sequence shown here is derived from an EMBL/GenBank/DDBJ whole genome shotgun (WGS) entry which is preliminary data.</text>
</comment>
<sequence>MWEPLGLADSWRAYRFEWTTPELSTDTLYLAVGHAVVQEADAAHYVDDISVAFTDR</sequence>
<protein>
    <submittedName>
        <fullName evidence="1">Uncharacterized protein</fullName>
    </submittedName>
</protein>
<keyword evidence="2" id="KW-1185">Reference proteome</keyword>